<dbReference type="AlphaFoldDB" id="A0A378JK76"/>
<gene>
    <name evidence="3" type="ORF">NCTC13316_01233</name>
</gene>
<feature type="chain" id="PRO_5016878923" evidence="1">
    <location>
        <begin position="21"/>
        <end position="200"/>
    </location>
</feature>
<evidence type="ECO:0000256" key="1">
    <source>
        <dbReference type="SAM" id="SignalP"/>
    </source>
</evidence>
<protein>
    <submittedName>
        <fullName evidence="3">Agglutination protein</fullName>
    </submittedName>
</protein>
<keyword evidence="1" id="KW-0732">Signal</keyword>
<organism evidence="3 4">
    <name type="scientific">Legionella busanensis</name>
    <dbReference type="NCBI Taxonomy" id="190655"/>
    <lineage>
        <taxon>Bacteria</taxon>
        <taxon>Pseudomonadati</taxon>
        <taxon>Pseudomonadota</taxon>
        <taxon>Gammaproteobacteria</taxon>
        <taxon>Legionellales</taxon>
        <taxon>Legionellaceae</taxon>
        <taxon>Legionella</taxon>
    </lineage>
</organism>
<accession>A0A378JK76</accession>
<dbReference type="OrthoDB" id="9814637at2"/>
<keyword evidence="4" id="KW-1185">Reference proteome</keyword>
<evidence type="ECO:0000313" key="3">
    <source>
        <dbReference type="EMBL" id="STX51141.1"/>
    </source>
</evidence>
<sequence length="200" mass="22407">MKLIRVIFLALPFFVNNTNAASTIVHMKGNSVPSLPSNFYQVKGTHKDNPYLNSTGIGRSKGKLIESMDIIEDSSKLLDWRAKIINSFNKKQLLKLKSSNSPLLAQDNRIKTKKNTAAKLSENVKWYITAGHFRTKANAIAFVSRLKKLGFSVLIQPLTKGTSVLIGPYDFRPHAVISMQELRNNANVRGAIIHFKYSYG</sequence>
<dbReference type="Gene3D" id="3.30.70.1070">
    <property type="entry name" value="Sporulation related repeat"/>
    <property type="match status" value="1"/>
</dbReference>
<feature type="signal peptide" evidence="1">
    <location>
        <begin position="1"/>
        <end position="20"/>
    </location>
</feature>
<evidence type="ECO:0000313" key="4">
    <source>
        <dbReference type="Proteomes" id="UP000254794"/>
    </source>
</evidence>
<dbReference type="PROSITE" id="PS51724">
    <property type="entry name" value="SPOR"/>
    <property type="match status" value="1"/>
</dbReference>
<dbReference type="RefSeq" id="WP_115330793.1">
    <property type="nucleotide sequence ID" value="NZ_CAAAHP010000001.1"/>
</dbReference>
<dbReference type="GO" id="GO:0042834">
    <property type="term" value="F:peptidoglycan binding"/>
    <property type="evidence" value="ECO:0007669"/>
    <property type="project" value="InterPro"/>
</dbReference>
<dbReference type="InterPro" id="IPR036680">
    <property type="entry name" value="SPOR-like_sf"/>
</dbReference>
<dbReference type="Proteomes" id="UP000254794">
    <property type="component" value="Unassembled WGS sequence"/>
</dbReference>
<feature type="domain" description="SPOR" evidence="2">
    <location>
        <begin position="120"/>
        <end position="195"/>
    </location>
</feature>
<reference evidence="3 4" key="1">
    <citation type="submission" date="2018-06" db="EMBL/GenBank/DDBJ databases">
        <authorList>
            <consortium name="Pathogen Informatics"/>
            <person name="Doyle S."/>
        </authorList>
    </citation>
    <scope>NUCLEOTIDE SEQUENCE [LARGE SCALE GENOMIC DNA]</scope>
    <source>
        <strain evidence="3 4">NCTC13316</strain>
    </source>
</reference>
<proteinExistence type="predicted"/>
<dbReference type="SUPFAM" id="SSF110997">
    <property type="entry name" value="Sporulation related repeat"/>
    <property type="match status" value="1"/>
</dbReference>
<dbReference type="Pfam" id="PF05036">
    <property type="entry name" value="SPOR"/>
    <property type="match status" value="1"/>
</dbReference>
<name>A0A378JK76_9GAMM</name>
<dbReference type="EMBL" id="UGOD01000001">
    <property type="protein sequence ID" value="STX51141.1"/>
    <property type="molecule type" value="Genomic_DNA"/>
</dbReference>
<dbReference type="InterPro" id="IPR007730">
    <property type="entry name" value="SPOR-like_dom"/>
</dbReference>
<evidence type="ECO:0000259" key="2">
    <source>
        <dbReference type="PROSITE" id="PS51724"/>
    </source>
</evidence>